<gene>
    <name evidence="1" type="ORF">L210DRAFT_927169</name>
</gene>
<protein>
    <submittedName>
        <fullName evidence="1">Uncharacterized protein</fullName>
    </submittedName>
</protein>
<dbReference type="AlphaFoldDB" id="A0AAD4C5M6"/>
<accession>A0AAD4C5M6</accession>
<evidence type="ECO:0000313" key="1">
    <source>
        <dbReference type="EMBL" id="KAF8449432.1"/>
    </source>
</evidence>
<comment type="caution">
    <text evidence="1">The sequence shown here is derived from an EMBL/GenBank/DDBJ whole genome shotgun (WGS) entry which is preliminary data.</text>
</comment>
<keyword evidence="2" id="KW-1185">Reference proteome</keyword>
<reference evidence="1" key="2">
    <citation type="journal article" date="2020" name="Nat. Commun.">
        <title>Large-scale genome sequencing of mycorrhizal fungi provides insights into the early evolution of symbiotic traits.</title>
        <authorList>
            <person name="Miyauchi S."/>
            <person name="Kiss E."/>
            <person name="Kuo A."/>
            <person name="Drula E."/>
            <person name="Kohler A."/>
            <person name="Sanchez-Garcia M."/>
            <person name="Morin E."/>
            <person name="Andreopoulos B."/>
            <person name="Barry K.W."/>
            <person name="Bonito G."/>
            <person name="Buee M."/>
            <person name="Carver A."/>
            <person name="Chen C."/>
            <person name="Cichocki N."/>
            <person name="Clum A."/>
            <person name="Culley D."/>
            <person name="Crous P.W."/>
            <person name="Fauchery L."/>
            <person name="Girlanda M."/>
            <person name="Hayes R.D."/>
            <person name="Keri Z."/>
            <person name="LaButti K."/>
            <person name="Lipzen A."/>
            <person name="Lombard V."/>
            <person name="Magnuson J."/>
            <person name="Maillard F."/>
            <person name="Murat C."/>
            <person name="Nolan M."/>
            <person name="Ohm R.A."/>
            <person name="Pangilinan J."/>
            <person name="Pereira M.F."/>
            <person name="Perotto S."/>
            <person name="Peter M."/>
            <person name="Pfister S."/>
            <person name="Riley R."/>
            <person name="Sitrit Y."/>
            <person name="Stielow J.B."/>
            <person name="Szollosi G."/>
            <person name="Zifcakova L."/>
            <person name="Stursova M."/>
            <person name="Spatafora J.W."/>
            <person name="Tedersoo L."/>
            <person name="Vaario L.M."/>
            <person name="Yamada A."/>
            <person name="Yan M."/>
            <person name="Wang P."/>
            <person name="Xu J."/>
            <person name="Bruns T."/>
            <person name="Baldrian P."/>
            <person name="Vilgalys R."/>
            <person name="Dunand C."/>
            <person name="Henrissat B."/>
            <person name="Grigoriev I.V."/>
            <person name="Hibbett D."/>
            <person name="Nagy L.G."/>
            <person name="Martin F.M."/>
        </authorList>
    </citation>
    <scope>NUCLEOTIDE SEQUENCE</scope>
    <source>
        <strain evidence="1">BED1</strain>
    </source>
</reference>
<reference evidence="1" key="1">
    <citation type="submission" date="2019-10" db="EMBL/GenBank/DDBJ databases">
        <authorList>
            <consortium name="DOE Joint Genome Institute"/>
            <person name="Kuo A."/>
            <person name="Miyauchi S."/>
            <person name="Kiss E."/>
            <person name="Drula E."/>
            <person name="Kohler A."/>
            <person name="Sanchez-Garcia M."/>
            <person name="Andreopoulos B."/>
            <person name="Barry K.W."/>
            <person name="Bonito G."/>
            <person name="Buee M."/>
            <person name="Carver A."/>
            <person name="Chen C."/>
            <person name="Cichocki N."/>
            <person name="Clum A."/>
            <person name="Culley D."/>
            <person name="Crous P.W."/>
            <person name="Fauchery L."/>
            <person name="Girlanda M."/>
            <person name="Hayes R."/>
            <person name="Keri Z."/>
            <person name="LaButti K."/>
            <person name="Lipzen A."/>
            <person name="Lombard V."/>
            <person name="Magnuson J."/>
            <person name="Maillard F."/>
            <person name="Morin E."/>
            <person name="Murat C."/>
            <person name="Nolan M."/>
            <person name="Ohm R."/>
            <person name="Pangilinan J."/>
            <person name="Pereira M."/>
            <person name="Perotto S."/>
            <person name="Peter M."/>
            <person name="Riley R."/>
            <person name="Sitrit Y."/>
            <person name="Stielow B."/>
            <person name="Szollosi G."/>
            <person name="Zifcakova L."/>
            <person name="Stursova M."/>
            <person name="Spatafora J.W."/>
            <person name="Tedersoo L."/>
            <person name="Vaario L.-M."/>
            <person name="Yamada A."/>
            <person name="Yan M."/>
            <person name="Wang P."/>
            <person name="Xu J."/>
            <person name="Bruns T."/>
            <person name="Baldrian P."/>
            <person name="Vilgalys R."/>
            <person name="Henrissat B."/>
            <person name="Grigoriev I.V."/>
            <person name="Hibbett D."/>
            <person name="Nagy L.G."/>
            <person name="Martin F.M."/>
        </authorList>
    </citation>
    <scope>NUCLEOTIDE SEQUENCE</scope>
    <source>
        <strain evidence="1">BED1</strain>
    </source>
</reference>
<dbReference type="InterPro" id="IPR032675">
    <property type="entry name" value="LRR_dom_sf"/>
</dbReference>
<proteinExistence type="predicted"/>
<dbReference type="EMBL" id="WHUW01000003">
    <property type="protein sequence ID" value="KAF8449432.1"/>
    <property type="molecule type" value="Genomic_DNA"/>
</dbReference>
<sequence length="238" mass="27421">MSRITFLSRLHPFLHRRVRLENDHVAKAFVGYYQLVKSPPANVEELCLESSVNIITAADVLRLCQKIRSLTIRFSYRHIQNYEANPLLEPLEALRSLRSLYIELVTVGGLRVCYLPDYPIFHRLTHLHLEATGIALSTIPFGLSKLSNLTHLSLRWYMSRSCTSGLQGFLARCSSRVLVLWYLGSEYNSFEDDLGRRKLADRRVVLLQHSRYTEYVAGGEFWSYAEQIIASKIRTNGK</sequence>
<dbReference type="Proteomes" id="UP001194468">
    <property type="component" value="Unassembled WGS sequence"/>
</dbReference>
<dbReference type="Gene3D" id="3.80.10.10">
    <property type="entry name" value="Ribonuclease Inhibitor"/>
    <property type="match status" value="1"/>
</dbReference>
<organism evidence="1 2">
    <name type="scientific">Boletus edulis BED1</name>
    <dbReference type="NCBI Taxonomy" id="1328754"/>
    <lineage>
        <taxon>Eukaryota</taxon>
        <taxon>Fungi</taxon>
        <taxon>Dikarya</taxon>
        <taxon>Basidiomycota</taxon>
        <taxon>Agaricomycotina</taxon>
        <taxon>Agaricomycetes</taxon>
        <taxon>Agaricomycetidae</taxon>
        <taxon>Boletales</taxon>
        <taxon>Boletineae</taxon>
        <taxon>Boletaceae</taxon>
        <taxon>Boletoideae</taxon>
        <taxon>Boletus</taxon>
    </lineage>
</organism>
<dbReference type="SUPFAM" id="SSF52047">
    <property type="entry name" value="RNI-like"/>
    <property type="match status" value="1"/>
</dbReference>
<name>A0AAD4C5M6_BOLED</name>
<evidence type="ECO:0000313" key="2">
    <source>
        <dbReference type="Proteomes" id="UP001194468"/>
    </source>
</evidence>